<proteinExistence type="predicted"/>
<keyword evidence="1 5" id="KW-0547">Nucleotide-binding</keyword>
<dbReference type="STRING" id="474960.SAMN05216180_1255"/>
<dbReference type="InterPro" id="IPR027785">
    <property type="entry name" value="UvrD-like_helicase_C"/>
</dbReference>
<feature type="domain" description="UvrD-like helicase ATP-binding" evidence="6">
    <location>
        <begin position="207"/>
        <end position="589"/>
    </location>
</feature>
<evidence type="ECO:0000256" key="4">
    <source>
        <dbReference type="ARBA" id="ARBA00022840"/>
    </source>
</evidence>
<keyword evidence="8" id="KW-1185">Reference proteome</keyword>
<keyword evidence="3 5" id="KW-0347">Helicase</keyword>
<dbReference type="OrthoDB" id="9787585at2"/>
<dbReference type="GO" id="GO:0005829">
    <property type="term" value="C:cytosol"/>
    <property type="evidence" value="ECO:0007669"/>
    <property type="project" value="TreeGrafter"/>
</dbReference>
<evidence type="ECO:0000313" key="7">
    <source>
        <dbReference type="EMBL" id="SEM68327.1"/>
    </source>
</evidence>
<dbReference type="GO" id="GO:0005524">
    <property type="term" value="F:ATP binding"/>
    <property type="evidence" value="ECO:0007669"/>
    <property type="project" value="UniProtKB-UniRule"/>
</dbReference>
<feature type="binding site" evidence="5">
    <location>
        <begin position="228"/>
        <end position="235"/>
    </location>
    <ligand>
        <name>ATP</name>
        <dbReference type="ChEBI" id="CHEBI:30616"/>
    </ligand>
</feature>
<accession>A0A1H8AFL3</accession>
<evidence type="ECO:0000313" key="8">
    <source>
        <dbReference type="Proteomes" id="UP000199158"/>
    </source>
</evidence>
<dbReference type="InterPro" id="IPR027417">
    <property type="entry name" value="P-loop_NTPase"/>
</dbReference>
<keyword evidence="2 5" id="KW-0378">Hydrolase</keyword>
<dbReference type="InterPro" id="IPR000212">
    <property type="entry name" value="DNA_helicase_UvrD/REP"/>
</dbReference>
<name>A0A1H8AFL3_9FIRM</name>
<dbReference type="GO" id="GO:0016787">
    <property type="term" value="F:hydrolase activity"/>
    <property type="evidence" value="ECO:0007669"/>
    <property type="project" value="UniProtKB-UniRule"/>
</dbReference>
<evidence type="ECO:0000259" key="6">
    <source>
        <dbReference type="PROSITE" id="PS51198"/>
    </source>
</evidence>
<evidence type="ECO:0000256" key="2">
    <source>
        <dbReference type="ARBA" id="ARBA00022801"/>
    </source>
</evidence>
<evidence type="ECO:0000256" key="1">
    <source>
        <dbReference type="ARBA" id="ARBA00022741"/>
    </source>
</evidence>
<dbReference type="PANTHER" id="PTHR11070">
    <property type="entry name" value="UVRD / RECB / PCRA DNA HELICASE FAMILY MEMBER"/>
    <property type="match status" value="1"/>
</dbReference>
<dbReference type="Gene3D" id="3.40.50.300">
    <property type="entry name" value="P-loop containing nucleotide triphosphate hydrolases"/>
    <property type="match status" value="3"/>
</dbReference>
<evidence type="ECO:0000256" key="3">
    <source>
        <dbReference type="ARBA" id="ARBA00022806"/>
    </source>
</evidence>
<dbReference type="GO" id="GO:0000725">
    <property type="term" value="P:recombinational repair"/>
    <property type="evidence" value="ECO:0007669"/>
    <property type="project" value="TreeGrafter"/>
</dbReference>
<sequence>MQTYEQEFQTEQAYLQKVTDLAQARLVSQQEQAIKEKKKLVELNRLMYENTVHFSHDFDKLTEANQELGNIEARTINYRMLAKRLRMYEHMIDMPYFARIDFTEDGYDREPIYIGTGSLTDEDGLDAYVYDWRAPVSSLFYRCEPGRVSYRSPSGDIKGEMNLKRQYEIKHGKLNYFFDCSVNVVDDILRSVLSKNASPKMKTIVETIQREQDVIIRDLNSDLLMVQGVAGSGKTSVALHRVAFLMYEGLTGGLAANNIIILSPNALFGKYISGVLPELGEENIATKTFETIFEDYFGTHITIKSRNSILEQLVSDGDKKQQALLKESLEFQLSSDFCEILNRFIAYYERSLLDIPDIYYGGKCLVTRQALREELLHSRVNMPVAKRLRIIEEKLFEKLHKAKKTRLAQLEKFVLDHPEHQFEVKAQARLLSIKEITVLAHKIRTFTRINVLSVYKELVADKELFCRIAGEIKLPEHIDELLDFISKNLRSNAVGYAEGMALLYLQVKMLGVKPHSNIKQVVIDEAQDYYSMHYRILSTILPNARYTILGDVNQTIAKQADFTLYEEIKSILGKRKNTLATMNKSFRCSTEISEFSRRFIDSDTRQQSFDRHEQEPEIRSAKTVPELDAQLLNDIAICKEQGFGSLAVLCKSFAQAHELYHRISDKADLRLVGEYTEDIGLGTYILPIYMAKGLEFDAAFVYGTDSDAYVTEDDRKLLYVASTRPLHRLYLYHTGKLSKLIEE</sequence>
<dbReference type="AlphaFoldDB" id="A0A1H8AFL3"/>
<evidence type="ECO:0000256" key="5">
    <source>
        <dbReference type="PROSITE-ProRule" id="PRU00560"/>
    </source>
</evidence>
<dbReference type="Pfam" id="PF00580">
    <property type="entry name" value="UvrD-helicase"/>
    <property type="match status" value="1"/>
</dbReference>
<protein>
    <submittedName>
        <fullName evidence="7">ATP-dependent DNA helicase, Rep family</fullName>
    </submittedName>
</protein>
<dbReference type="GO" id="GO:0043138">
    <property type="term" value="F:3'-5' DNA helicase activity"/>
    <property type="evidence" value="ECO:0007669"/>
    <property type="project" value="TreeGrafter"/>
</dbReference>
<dbReference type="Proteomes" id="UP000199158">
    <property type="component" value="Unassembled WGS sequence"/>
</dbReference>
<dbReference type="GO" id="GO:0003677">
    <property type="term" value="F:DNA binding"/>
    <property type="evidence" value="ECO:0007669"/>
    <property type="project" value="InterPro"/>
</dbReference>
<dbReference type="Pfam" id="PF13538">
    <property type="entry name" value="UvrD_C_2"/>
    <property type="match status" value="1"/>
</dbReference>
<dbReference type="EMBL" id="FOCG01000001">
    <property type="protein sequence ID" value="SEM68327.1"/>
    <property type="molecule type" value="Genomic_DNA"/>
</dbReference>
<dbReference type="SUPFAM" id="SSF52540">
    <property type="entry name" value="P-loop containing nucleoside triphosphate hydrolases"/>
    <property type="match status" value="1"/>
</dbReference>
<dbReference type="InterPro" id="IPR014016">
    <property type="entry name" value="UvrD-like_ATP-bd"/>
</dbReference>
<organism evidence="7 8">
    <name type="scientific">Hydrogenoanaerobacterium saccharovorans</name>
    <dbReference type="NCBI Taxonomy" id="474960"/>
    <lineage>
        <taxon>Bacteria</taxon>
        <taxon>Bacillati</taxon>
        <taxon>Bacillota</taxon>
        <taxon>Clostridia</taxon>
        <taxon>Eubacteriales</taxon>
        <taxon>Oscillospiraceae</taxon>
        <taxon>Hydrogenoanaerobacterium</taxon>
    </lineage>
</organism>
<keyword evidence="4 5" id="KW-0067">ATP-binding</keyword>
<dbReference type="RefSeq" id="WP_092752728.1">
    <property type="nucleotide sequence ID" value="NZ_FOCG01000001.1"/>
</dbReference>
<dbReference type="PROSITE" id="PS51198">
    <property type="entry name" value="UVRD_HELICASE_ATP_BIND"/>
    <property type="match status" value="1"/>
</dbReference>
<gene>
    <name evidence="7" type="ORF">SAMN05216180_1255</name>
</gene>
<dbReference type="PANTHER" id="PTHR11070:SF17">
    <property type="entry name" value="DNA HELICASE IV"/>
    <property type="match status" value="1"/>
</dbReference>
<reference evidence="7 8" key="1">
    <citation type="submission" date="2016-10" db="EMBL/GenBank/DDBJ databases">
        <authorList>
            <person name="de Groot N.N."/>
        </authorList>
    </citation>
    <scope>NUCLEOTIDE SEQUENCE [LARGE SCALE GENOMIC DNA]</scope>
    <source>
        <strain evidence="7 8">CGMCC 1.5070</strain>
    </source>
</reference>